<organism evidence="1 2">
    <name type="scientific">Lentilactobacillus parafarraginis F0439</name>
    <dbReference type="NCBI Taxonomy" id="797515"/>
    <lineage>
        <taxon>Bacteria</taxon>
        <taxon>Bacillati</taxon>
        <taxon>Bacillota</taxon>
        <taxon>Bacilli</taxon>
        <taxon>Lactobacillales</taxon>
        <taxon>Lactobacillaceae</taxon>
        <taxon>Lentilactobacillus</taxon>
    </lineage>
</organism>
<keyword evidence="2" id="KW-1185">Reference proteome</keyword>
<sequence>MAKHKYINFYHKNSSYHCNFSQVLPKIFHSISNRNGKFTLENSMPLYSPFL</sequence>
<evidence type="ECO:0000313" key="1">
    <source>
        <dbReference type="EMBL" id="EHM01076.1"/>
    </source>
</evidence>
<dbReference type="AlphaFoldDB" id="G9ZKE7"/>
<accession>G9ZKE7</accession>
<gene>
    <name evidence="1" type="ORF">HMPREF9103_00195</name>
</gene>
<evidence type="ECO:0000313" key="2">
    <source>
        <dbReference type="Proteomes" id="UP000004625"/>
    </source>
</evidence>
<name>G9ZKE7_9LACO</name>
<proteinExistence type="predicted"/>
<dbReference type="EMBL" id="AGEY01000012">
    <property type="protein sequence ID" value="EHM01076.1"/>
    <property type="molecule type" value="Genomic_DNA"/>
</dbReference>
<dbReference type="STRING" id="797515.HMPREF9103_00195"/>
<dbReference type="HOGENOM" id="CLU_3100205_0_0_9"/>
<reference evidence="1 2" key="1">
    <citation type="submission" date="2011-09" db="EMBL/GenBank/DDBJ databases">
        <authorList>
            <person name="Weinstock G."/>
            <person name="Sodergren E."/>
            <person name="Clifton S."/>
            <person name="Fulton L."/>
            <person name="Fulton B."/>
            <person name="Courtney L."/>
            <person name="Fronick C."/>
            <person name="Harrison M."/>
            <person name="Strong C."/>
            <person name="Farmer C."/>
            <person name="Delahaunty K."/>
            <person name="Markovic C."/>
            <person name="Hall O."/>
            <person name="Minx P."/>
            <person name="Tomlinson C."/>
            <person name="Mitreva M."/>
            <person name="Hou S."/>
            <person name="Chen J."/>
            <person name="Wollam A."/>
            <person name="Pepin K.H."/>
            <person name="Johnson M."/>
            <person name="Bhonagiri V."/>
            <person name="Zhang X."/>
            <person name="Suruliraj S."/>
            <person name="Warren W."/>
            <person name="Chinwalla A."/>
            <person name="Mardis E.R."/>
            <person name="Wilson R.K."/>
        </authorList>
    </citation>
    <scope>NUCLEOTIDE SEQUENCE [LARGE SCALE GENOMIC DNA]</scope>
    <source>
        <strain evidence="1 2">F0439</strain>
    </source>
</reference>
<protein>
    <submittedName>
        <fullName evidence="1">Uncharacterized protein</fullName>
    </submittedName>
</protein>
<dbReference type="Proteomes" id="UP000004625">
    <property type="component" value="Unassembled WGS sequence"/>
</dbReference>
<comment type="caution">
    <text evidence="1">The sequence shown here is derived from an EMBL/GenBank/DDBJ whole genome shotgun (WGS) entry which is preliminary data.</text>
</comment>